<dbReference type="Proteomes" id="UP000236737">
    <property type="component" value="Unassembled WGS sequence"/>
</dbReference>
<evidence type="ECO:0000313" key="2">
    <source>
        <dbReference type="Proteomes" id="UP000236737"/>
    </source>
</evidence>
<evidence type="ECO:0000313" key="1">
    <source>
        <dbReference type="EMBL" id="SEF86327.1"/>
    </source>
</evidence>
<dbReference type="AlphaFoldDB" id="A0A1H5VII3"/>
<proteinExistence type="predicted"/>
<dbReference type="EMBL" id="FNVP01000003">
    <property type="protein sequence ID" value="SEF86327.1"/>
    <property type="molecule type" value="Genomic_DNA"/>
</dbReference>
<accession>A0A1H5VII3</accession>
<organism evidence="1 2">
    <name type="scientific">Flavobacterium urumqiense</name>
    <dbReference type="NCBI Taxonomy" id="935224"/>
    <lineage>
        <taxon>Bacteria</taxon>
        <taxon>Pseudomonadati</taxon>
        <taxon>Bacteroidota</taxon>
        <taxon>Flavobacteriia</taxon>
        <taxon>Flavobacteriales</taxon>
        <taxon>Flavobacteriaceae</taxon>
        <taxon>Flavobacterium</taxon>
    </lineage>
</organism>
<reference evidence="2" key="1">
    <citation type="submission" date="2016-10" db="EMBL/GenBank/DDBJ databases">
        <authorList>
            <person name="Varghese N."/>
            <person name="Submissions S."/>
        </authorList>
    </citation>
    <scope>NUCLEOTIDE SEQUENCE [LARGE SCALE GENOMIC DNA]</scope>
    <source>
        <strain evidence="2">CGMCC 1.9230</strain>
    </source>
</reference>
<gene>
    <name evidence="1" type="ORF">SAMN04488130_103209</name>
</gene>
<name>A0A1H5VII3_9FLAO</name>
<keyword evidence="2" id="KW-1185">Reference proteome</keyword>
<evidence type="ECO:0008006" key="3">
    <source>
        <dbReference type="Google" id="ProtNLM"/>
    </source>
</evidence>
<sequence length="148" mass="16971">MQIANGYLENNTVFEIPYNLFLQPQGRNLYNHLVRENVLPGRFGVYIWENSITNEVVYIGMAGRVKTNGQMGSHSLINRLVASRGRVNGLDILTNDFVFNYMQNNNVNTLTFHILYTTNQTPPSYLESVLLYNFYTQNGVLPKLNNAF</sequence>
<protein>
    <recommendedName>
        <fullName evidence="3">GIY-YIG domain-containing protein</fullName>
    </recommendedName>
</protein>